<reference evidence="2 3" key="1">
    <citation type="journal article" date="2007" name="Genome Res.">
        <title>Reductive evolution and niche adaptation inferred from the genome of Mycobacterium ulcerans, the causative agent of Buruli ulcer.</title>
        <authorList>
            <person name="Stinear T.P."/>
            <person name="Seemann T."/>
            <person name="Pidot S."/>
            <person name="Frigui W."/>
            <person name="Reysset G."/>
            <person name="Garnier T."/>
            <person name="Meurice G."/>
            <person name="Simon D."/>
            <person name="Bouchier C."/>
            <person name="Ma L."/>
            <person name="Tichit M."/>
            <person name="Porter J.L."/>
            <person name="Ryan J."/>
            <person name="Johnson P.D."/>
            <person name="Davies J.K."/>
            <person name="Jenkin G.A."/>
            <person name="Small P.L."/>
            <person name="Jones L.M."/>
            <person name="Tekaia F."/>
            <person name="Laval F."/>
            <person name="Daffe M."/>
            <person name="Parkhill J."/>
            <person name="Cole S.T."/>
        </authorList>
    </citation>
    <scope>NUCLEOTIDE SEQUENCE [LARGE SCALE GENOMIC DNA]</scope>
    <source>
        <strain evidence="2 3">Agy99</strain>
    </source>
</reference>
<name>A0PQJ6_MYCUA</name>
<proteinExistence type="predicted"/>
<dbReference type="Gene3D" id="1.20.120.520">
    <property type="entry name" value="nmb1532 protein domain like"/>
    <property type="match status" value="1"/>
</dbReference>
<dbReference type="Proteomes" id="UP000000765">
    <property type="component" value="Chromosome"/>
</dbReference>
<dbReference type="PANTHER" id="PTHR39966:SF1">
    <property type="entry name" value="HEMERYTHRIN-LIKE DOMAIN-CONTAINING PROTEIN"/>
    <property type="match status" value="1"/>
</dbReference>
<dbReference type="AlphaFoldDB" id="A0PQJ6"/>
<dbReference type="SUPFAM" id="SSF52833">
    <property type="entry name" value="Thioredoxin-like"/>
    <property type="match status" value="1"/>
</dbReference>
<dbReference type="InterPro" id="IPR012312">
    <property type="entry name" value="Hemerythrin-like"/>
</dbReference>
<dbReference type="CDD" id="cd02970">
    <property type="entry name" value="PRX_like2"/>
    <property type="match status" value="1"/>
</dbReference>
<dbReference type="Pfam" id="PF01814">
    <property type="entry name" value="Hemerythrin"/>
    <property type="match status" value="1"/>
</dbReference>
<accession>A0PQJ6</accession>
<evidence type="ECO:0000313" key="3">
    <source>
        <dbReference type="Proteomes" id="UP000000765"/>
    </source>
</evidence>
<sequence>MRRIEVGDVLAAHQLSDIHDQTVPVPDPDHLVHLQFRRFAGCPICNLHLRSISGRHDEIVAAGIREVAVFHSSASALREYQAELPFATIADPAKELYREFGVESSPKAVLSPRAWMAASRGMKGQSWRGAAGIGEGHLGLPADFLIGSDGRVLATKYGNHADDQWSVDEPLDTGRLLPLRRLVTRGAIVIDEPHRPLSRRRLFGIAMPVTGAIALSACTGSPRKPADAGASSSEQVTVTALEDLMREHGVLKRILLIYREGIHRLQVGDPAPTQELNASAQIIRAFVENYHEALEERYVFPMLEQAGKFTDTTSVLRTQHQRGRGVTDRILAATAAAGSAPGQPGRDALVRDMTAFIRMYEPHEAREDTVIFPALRDVMPAGEFRDLAEVFEDEEHRQFGQAGFQGVVDQVVDVEKALGIYELGQFTAS</sequence>
<dbReference type="CDD" id="cd12108">
    <property type="entry name" value="Hr-like"/>
    <property type="match status" value="1"/>
</dbReference>
<dbReference type="EMBL" id="CP000325">
    <property type="protein sequence ID" value="ABL04615.1"/>
    <property type="molecule type" value="Genomic_DNA"/>
</dbReference>
<evidence type="ECO:0000313" key="2">
    <source>
        <dbReference type="EMBL" id="ABL04615.1"/>
    </source>
</evidence>
<dbReference type="Gene3D" id="3.40.30.10">
    <property type="entry name" value="Glutaredoxin"/>
    <property type="match status" value="1"/>
</dbReference>
<feature type="domain" description="Hemerythrin-like" evidence="1">
    <location>
        <begin position="240"/>
        <end position="375"/>
    </location>
</feature>
<dbReference type="InterPro" id="IPR032801">
    <property type="entry name" value="PXL2A/B/C"/>
</dbReference>
<dbReference type="KEGG" id="mul:MUL_2223"/>
<dbReference type="HOGENOM" id="CLU_639078_0_0_11"/>
<dbReference type="PANTHER" id="PTHR39966">
    <property type="entry name" value="BLL2471 PROTEIN-RELATED"/>
    <property type="match status" value="1"/>
</dbReference>
<organism evidence="2 3">
    <name type="scientific">Mycobacterium ulcerans (strain Agy99)</name>
    <dbReference type="NCBI Taxonomy" id="362242"/>
    <lineage>
        <taxon>Bacteria</taxon>
        <taxon>Bacillati</taxon>
        <taxon>Actinomycetota</taxon>
        <taxon>Actinomycetes</taxon>
        <taxon>Mycobacteriales</taxon>
        <taxon>Mycobacteriaceae</taxon>
        <taxon>Mycobacterium</taxon>
        <taxon>Mycobacterium ulcerans group</taxon>
    </lineage>
</organism>
<dbReference type="InterPro" id="IPR036249">
    <property type="entry name" value="Thioredoxin-like_sf"/>
</dbReference>
<evidence type="ECO:0000259" key="1">
    <source>
        <dbReference type="Pfam" id="PF01814"/>
    </source>
</evidence>
<dbReference type="eggNOG" id="COG3945">
    <property type="taxonomic scope" value="Bacteria"/>
</dbReference>
<dbReference type="GO" id="GO:0005886">
    <property type="term" value="C:plasma membrane"/>
    <property type="evidence" value="ECO:0007669"/>
    <property type="project" value="TreeGrafter"/>
</dbReference>
<protein>
    <recommendedName>
        <fullName evidence="1">Hemerythrin-like domain-containing protein</fullName>
    </recommendedName>
</protein>
<dbReference type="Pfam" id="PF13911">
    <property type="entry name" value="AhpC-TSA_2"/>
    <property type="match status" value="1"/>
</dbReference>
<gene>
    <name evidence="2" type="ordered locus">MUL_2223</name>
</gene>
<dbReference type="eggNOG" id="COG1225">
    <property type="taxonomic scope" value="Bacteria"/>
</dbReference>